<organism evidence="1 2">
    <name type="scientific">Vaccinium darrowii</name>
    <dbReference type="NCBI Taxonomy" id="229202"/>
    <lineage>
        <taxon>Eukaryota</taxon>
        <taxon>Viridiplantae</taxon>
        <taxon>Streptophyta</taxon>
        <taxon>Embryophyta</taxon>
        <taxon>Tracheophyta</taxon>
        <taxon>Spermatophyta</taxon>
        <taxon>Magnoliopsida</taxon>
        <taxon>eudicotyledons</taxon>
        <taxon>Gunneridae</taxon>
        <taxon>Pentapetalae</taxon>
        <taxon>asterids</taxon>
        <taxon>Ericales</taxon>
        <taxon>Ericaceae</taxon>
        <taxon>Vaccinioideae</taxon>
        <taxon>Vaccinieae</taxon>
        <taxon>Vaccinium</taxon>
    </lineage>
</organism>
<comment type="caution">
    <text evidence="1">The sequence shown here is derived from an EMBL/GenBank/DDBJ whole genome shotgun (WGS) entry which is preliminary data.</text>
</comment>
<gene>
    <name evidence="1" type="ORF">Vadar_025130</name>
</gene>
<dbReference type="EMBL" id="CM037152">
    <property type="protein sequence ID" value="KAH7835333.1"/>
    <property type="molecule type" value="Genomic_DNA"/>
</dbReference>
<proteinExistence type="predicted"/>
<dbReference type="Proteomes" id="UP000828048">
    <property type="component" value="Chromosome 2"/>
</dbReference>
<protein>
    <submittedName>
        <fullName evidence="1">Uncharacterized protein</fullName>
    </submittedName>
</protein>
<evidence type="ECO:0000313" key="2">
    <source>
        <dbReference type="Proteomes" id="UP000828048"/>
    </source>
</evidence>
<accession>A0ACB7X3X8</accession>
<name>A0ACB7X3X8_9ERIC</name>
<keyword evidence="2" id="KW-1185">Reference proteome</keyword>
<sequence>MARNRLLTPQYQHHKDNPNCLIIVPLFLQQECLDHLYLIDNIHKCDKENEIRDGKFLDSINQSMIDKGFVFNTILSSNGLLCLLFCKVIGLVYRVCLYNPLTSEHHFFADPELARAGNPTRSIINPVTSSHCFGFGYDSRNRKYKFVRIEISLRDQKSRRNGTNSWTCLIEVLTLGENGSHRLYNRSIRESYSQTESSGVELGGAIHWLWKGTISKNYIIISFDLLKENWVVNEKPSFVIGTDYILSVLGGCLALTVSCGNQVVIWKMKEYGVSKSWTREFVIRGRFPITLGSPGMIYPLFVLSSGKLLVSYKNEALYSYDSEDKCFEAIYVPALVPKYFKAVCFTPSLVSPII</sequence>
<reference evidence="1 2" key="1">
    <citation type="journal article" date="2021" name="Hortic Res">
        <title>High-quality reference genome and annotation aids understanding of berry development for evergreen blueberry (Vaccinium darrowii).</title>
        <authorList>
            <person name="Yu J."/>
            <person name="Hulse-Kemp A.M."/>
            <person name="Babiker E."/>
            <person name="Staton M."/>
        </authorList>
    </citation>
    <scope>NUCLEOTIDE SEQUENCE [LARGE SCALE GENOMIC DNA]</scope>
    <source>
        <strain evidence="2">cv. NJ 8807/NJ 8810</strain>
        <tissue evidence="1">Young leaf</tissue>
    </source>
</reference>
<evidence type="ECO:0000313" key="1">
    <source>
        <dbReference type="EMBL" id="KAH7835333.1"/>
    </source>
</evidence>